<organism evidence="7 8">
    <name type="scientific">Pseudopithomyces chartarum</name>
    <dbReference type="NCBI Taxonomy" id="1892770"/>
    <lineage>
        <taxon>Eukaryota</taxon>
        <taxon>Fungi</taxon>
        <taxon>Dikarya</taxon>
        <taxon>Ascomycota</taxon>
        <taxon>Pezizomycotina</taxon>
        <taxon>Dothideomycetes</taxon>
        <taxon>Pleosporomycetidae</taxon>
        <taxon>Pleosporales</taxon>
        <taxon>Massarineae</taxon>
        <taxon>Didymosphaeriaceae</taxon>
        <taxon>Pseudopithomyces</taxon>
    </lineage>
</organism>
<dbReference type="AlphaFoldDB" id="A0AAN6LVU2"/>
<keyword evidence="4" id="KW-0560">Oxidoreductase</keyword>
<name>A0AAN6LVU2_9PLEO</name>
<dbReference type="PANTHER" id="PTHR47178">
    <property type="entry name" value="MONOOXYGENASE, FAD-BINDING"/>
    <property type="match status" value="1"/>
</dbReference>
<protein>
    <recommendedName>
        <fullName evidence="6">FAD-binding domain-containing protein</fullName>
    </recommendedName>
</protein>
<keyword evidence="3" id="KW-0274">FAD</keyword>
<dbReference type="SUPFAM" id="SSF51905">
    <property type="entry name" value="FAD/NAD(P)-binding domain"/>
    <property type="match status" value="1"/>
</dbReference>
<accession>A0AAN6LVU2</accession>
<dbReference type="GO" id="GO:0004497">
    <property type="term" value="F:monooxygenase activity"/>
    <property type="evidence" value="ECO:0007669"/>
    <property type="project" value="UniProtKB-KW"/>
</dbReference>
<dbReference type="Gene3D" id="3.50.50.60">
    <property type="entry name" value="FAD/NAD(P)-binding domain"/>
    <property type="match status" value="1"/>
</dbReference>
<gene>
    <name evidence="7" type="ORF">GRF29_77g620929</name>
</gene>
<comment type="caution">
    <text evidence="7">The sequence shown here is derived from an EMBL/GenBank/DDBJ whole genome shotgun (WGS) entry which is preliminary data.</text>
</comment>
<comment type="cofactor">
    <cofactor evidence="1">
        <name>FAD</name>
        <dbReference type="ChEBI" id="CHEBI:57692"/>
    </cofactor>
</comment>
<keyword evidence="2" id="KW-0285">Flavoprotein</keyword>
<sequence>MAASKPQPLPVLIVGSGSTGLALAQGLRQQRAIVASAVLTAKPQAGFECIVFEKHTPAVGERDWSMGCHWGFPVLKTLLPEHWWPRLQDVHADPHEPPKEWDTLTFLQGDNGNTIAAFPVPNFYRLQRSKLRALLSEELDIRHEKRLANVTYAQDHQSVTAHFSDGTTATGSILIGADGARSTVRHCLLGPQLSLVNTVPYCATFVECSFSREQALFLRSFHPLYLASAHPDNHFGFFSAQHIADPEDPTTWIFKFYISWPSSHEEQEATAHWTDAQRLAQQKEFAKKFCDPWKSAYEWTPDNTPVWYMAMTEWDPGMEGHRWDNHNGLVTLVGDAAHPMTYQRGQGLNHSLTDAGQVRDALVKIRDGADRKQTITEYENSMIERGGDEVRECTRNTALLHDWEKVKHSPFYTKGMAKNH</sequence>
<proteinExistence type="predicted"/>
<keyword evidence="5" id="KW-0503">Monooxygenase</keyword>
<evidence type="ECO:0000313" key="8">
    <source>
        <dbReference type="Proteomes" id="UP001280581"/>
    </source>
</evidence>
<evidence type="ECO:0000256" key="2">
    <source>
        <dbReference type="ARBA" id="ARBA00022630"/>
    </source>
</evidence>
<keyword evidence="8" id="KW-1185">Reference proteome</keyword>
<dbReference type="Proteomes" id="UP001280581">
    <property type="component" value="Unassembled WGS sequence"/>
</dbReference>
<evidence type="ECO:0000256" key="1">
    <source>
        <dbReference type="ARBA" id="ARBA00001974"/>
    </source>
</evidence>
<evidence type="ECO:0000256" key="4">
    <source>
        <dbReference type="ARBA" id="ARBA00023002"/>
    </source>
</evidence>
<evidence type="ECO:0000256" key="5">
    <source>
        <dbReference type="ARBA" id="ARBA00023033"/>
    </source>
</evidence>
<evidence type="ECO:0000256" key="3">
    <source>
        <dbReference type="ARBA" id="ARBA00022827"/>
    </source>
</evidence>
<evidence type="ECO:0000259" key="6">
    <source>
        <dbReference type="Pfam" id="PF01494"/>
    </source>
</evidence>
<evidence type="ECO:0000313" key="7">
    <source>
        <dbReference type="EMBL" id="KAK3208397.1"/>
    </source>
</evidence>
<dbReference type="EMBL" id="WVTA01000007">
    <property type="protein sequence ID" value="KAK3208397.1"/>
    <property type="molecule type" value="Genomic_DNA"/>
</dbReference>
<reference evidence="7 8" key="1">
    <citation type="submission" date="2021-02" db="EMBL/GenBank/DDBJ databases">
        <title>Genome assembly of Pseudopithomyces chartarum.</title>
        <authorList>
            <person name="Jauregui R."/>
            <person name="Singh J."/>
            <person name="Voisey C."/>
        </authorList>
    </citation>
    <scope>NUCLEOTIDE SEQUENCE [LARGE SCALE GENOMIC DNA]</scope>
    <source>
        <strain evidence="7 8">AGR01</strain>
    </source>
</reference>
<feature type="domain" description="FAD-binding" evidence="6">
    <location>
        <begin position="137"/>
        <end position="381"/>
    </location>
</feature>
<dbReference type="InterPro" id="IPR036188">
    <property type="entry name" value="FAD/NAD-bd_sf"/>
</dbReference>
<dbReference type="PANTHER" id="PTHR47178:SF3">
    <property type="entry name" value="FAD-BINDING DOMAIN-CONTAINING PROTEIN"/>
    <property type="match status" value="1"/>
</dbReference>
<dbReference type="Pfam" id="PF01494">
    <property type="entry name" value="FAD_binding_3"/>
    <property type="match status" value="1"/>
</dbReference>
<dbReference type="PRINTS" id="PR00420">
    <property type="entry name" value="RNGMNOXGNASE"/>
</dbReference>
<dbReference type="InterPro" id="IPR002938">
    <property type="entry name" value="FAD-bd"/>
</dbReference>
<dbReference type="GO" id="GO:0071949">
    <property type="term" value="F:FAD binding"/>
    <property type="evidence" value="ECO:0007669"/>
    <property type="project" value="InterPro"/>
</dbReference>